<dbReference type="Proteomes" id="UP000270620">
    <property type="component" value="Unassembled WGS sequence"/>
</dbReference>
<evidence type="ECO:0000313" key="3">
    <source>
        <dbReference type="Proteomes" id="UP000270620"/>
    </source>
</evidence>
<dbReference type="AlphaFoldDB" id="A0A3R9NLD6"/>
<reference evidence="2 3" key="1">
    <citation type="submission" date="2018-12" db="EMBL/GenBank/DDBJ databases">
        <title>Mangrovimonas spongiae sp. nov., a novel member of the genus Mangrovimonas isolated from marine sponge.</title>
        <authorList>
            <person name="Zhuang L."/>
            <person name="Luo L."/>
        </authorList>
    </citation>
    <scope>NUCLEOTIDE SEQUENCE [LARGE SCALE GENOMIC DNA]</scope>
    <source>
        <strain evidence="2 3">HN-E26</strain>
    </source>
</reference>
<dbReference type="CDD" id="cd05269">
    <property type="entry name" value="TMR_SDR_a"/>
    <property type="match status" value="1"/>
</dbReference>
<evidence type="ECO:0000313" key="2">
    <source>
        <dbReference type="EMBL" id="RSK38602.1"/>
    </source>
</evidence>
<dbReference type="EMBL" id="RWBG01000005">
    <property type="protein sequence ID" value="RSK38602.1"/>
    <property type="molecule type" value="Genomic_DNA"/>
</dbReference>
<dbReference type="InterPro" id="IPR008030">
    <property type="entry name" value="NmrA-like"/>
</dbReference>
<accession>A0A3R9NLD6</accession>
<organism evidence="2 3">
    <name type="scientific">Mangrovimonas spongiae</name>
    <dbReference type="NCBI Taxonomy" id="2494697"/>
    <lineage>
        <taxon>Bacteria</taxon>
        <taxon>Pseudomonadati</taxon>
        <taxon>Bacteroidota</taxon>
        <taxon>Flavobacteriia</taxon>
        <taxon>Flavobacteriales</taxon>
        <taxon>Flavobacteriaceae</taxon>
        <taxon>Mangrovimonas</taxon>
    </lineage>
</organism>
<dbReference type="RefSeq" id="WP_125468446.1">
    <property type="nucleotide sequence ID" value="NZ_RWBG01000005.1"/>
</dbReference>
<dbReference type="PANTHER" id="PTHR47129:SF1">
    <property type="entry name" value="NMRA-LIKE DOMAIN-CONTAINING PROTEIN"/>
    <property type="match status" value="1"/>
</dbReference>
<dbReference type="Pfam" id="PF05368">
    <property type="entry name" value="NmrA"/>
    <property type="match status" value="1"/>
</dbReference>
<evidence type="ECO:0000259" key="1">
    <source>
        <dbReference type="Pfam" id="PF05368"/>
    </source>
</evidence>
<dbReference type="SUPFAM" id="SSF51735">
    <property type="entry name" value="NAD(P)-binding Rossmann-fold domains"/>
    <property type="match status" value="1"/>
</dbReference>
<comment type="caution">
    <text evidence="2">The sequence shown here is derived from an EMBL/GenBank/DDBJ whole genome shotgun (WGS) entry which is preliminary data.</text>
</comment>
<proteinExistence type="predicted"/>
<protein>
    <submittedName>
        <fullName evidence="2">SDR family oxidoreductase</fullName>
    </submittedName>
</protein>
<dbReference type="OrthoDB" id="9780595at2"/>
<dbReference type="InterPro" id="IPR036291">
    <property type="entry name" value="NAD(P)-bd_dom_sf"/>
</dbReference>
<dbReference type="PANTHER" id="PTHR47129">
    <property type="entry name" value="QUINONE OXIDOREDUCTASE 2"/>
    <property type="match status" value="1"/>
</dbReference>
<dbReference type="Gene3D" id="3.90.25.10">
    <property type="entry name" value="UDP-galactose 4-epimerase, domain 1"/>
    <property type="match status" value="1"/>
</dbReference>
<dbReference type="InterPro" id="IPR052718">
    <property type="entry name" value="NmrA-type_oxidoreductase"/>
</dbReference>
<gene>
    <name evidence="2" type="ORF">EJA19_11125</name>
</gene>
<sequence>MILITGASGNLGSAVTNELLYRIEASQIAVMSRDTGKVDKFKKKGVQVRQGDYNDYESLVKAFSGIDKLYFVSGSDIVSRMKQHENVIKAAKEVGIKHIVYTSFQRKTNNKDSVIQFVAESHINTEELIKNSGIPYTILKHALYMEVLPLFIGEDVIEKQTIYLPANEGKVSFASRADMAQGAAIILSTKDHLGKTYEFGGEKSFTMEDVAQILTELSGKEITYISPKTDDFITTLSDAGVPKPAIDVTVGFSLGIAAGEFNQPTTTLKDLLGHELLSLSTYLEAEFVGN</sequence>
<feature type="domain" description="NmrA-like" evidence="1">
    <location>
        <begin position="2"/>
        <end position="227"/>
    </location>
</feature>
<keyword evidence="3" id="KW-1185">Reference proteome</keyword>
<dbReference type="Gene3D" id="3.40.50.720">
    <property type="entry name" value="NAD(P)-binding Rossmann-like Domain"/>
    <property type="match status" value="1"/>
</dbReference>
<name>A0A3R9NLD6_9FLAO</name>